<dbReference type="GO" id="GO:1990133">
    <property type="term" value="C:molybdopterin adenylyltransferase complex"/>
    <property type="evidence" value="ECO:0007669"/>
    <property type="project" value="TreeGrafter"/>
</dbReference>
<evidence type="ECO:0000313" key="5">
    <source>
        <dbReference type="Proteomes" id="UP000253083"/>
    </source>
</evidence>
<organism evidence="4 5">
    <name type="scientific">Arenicella xantha</name>
    <dbReference type="NCBI Taxonomy" id="644221"/>
    <lineage>
        <taxon>Bacteria</taxon>
        <taxon>Pseudomonadati</taxon>
        <taxon>Pseudomonadota</taxon>
        <taxon>Gammaproteobacteria</taxon>
        <taxon>Arenicellales</taxon>
        <taxon>Arenicellaceae</taxon>
        <taxon>Arenicella</taxon>
    </lineage>
</organism>
<reference evidence="4 5" key="1">
    <citation type="submission" date="2018-06" db="EMBL/GenBank/DDBJ databases">
        <title>Genomic Encyclopedia of Type Strains, Phase IV (KMG-IV): sequencing the most valuable type-strain genomes for metagenomic binning, comparative biology and taxonomic classification.</title>
        <authorList>
            <person name="Goeker M."/>
        </authorList>
    </citation>
    <scope>NUCLEOTIDE SEQUENCE [LARGE SCALE GENOMIC DNA]</scope>
    <source>
        <strain evidence="4 5">DSM 24032</strain>
    </source>
</reference>
<dbReference type="InterPro" id="IPR044672">
    <property type="entry name" value="MOCS2A"/>
</dbReference>
<evidence type="ECO:0000256" key="2">
    <source>
        <dbReference type="ARBA" id="ARBA00024200"/>
    </source>
</evidence>
<dbReference type="InParanoid" id="A0A395JM33"/>
<dbReference type="Gene3D" id="3.10.20.30">
    <property type="match status" value="1"/>
</dbReference>
<dbReference type="Pfam" id="PF02597">
    <property type="entry name" value="ThiS"/>
    <property type="match status" value="1"/>
</dbReference>
<keyword evidence="1" id="KW-0547">Nucleotide-binding</keyword>
<dbReference type="InterPro" id="IPR003749">
    <property type="entry name" value="ThiS/MoaD-like"/>
</dbReference>
<dbReference type="GO" id="GO:0000166">
    <property type="term" value="F:nucleotide binding"/>
    <property type="evidence" value="ECO:0007669"/>
    <property type="project" value="UniProtKB-KW"/>
</dbReference>
<dbReference type="EMBL" id="QNRT01000001">
    <property type="protein sequence ID" value="RBP52704.1"/>
    <property type="molecule type" value="Genomic_DNA"/>
</dbReference>
<keyword evidence="5" id="KW-1185">Reference proteome</keyword>
<dbReference type="CDD" id="cd00754">
    <property type="entry name" value="Ubl_MoaD"/>
    <property type="match status" value="1"/>
</dbReference>
<dbReference type="Proteomes" id="UP000253083">
    <property type="component" value="Unassembled WGS sequence"/>
</dbReference>
<evidence type="ECO:0000313" key="4">
    <source>
        <dbReference type="EMBL" id="RBP52704.1"/>
    </source>
</evidence>
<dbReference type="InterPro" id="IPR016155">
    <property type="entry name" value="Mopterin_synth/thiamin_S_b"/>
</dbReference>
<comment type="caution">
    <text evidence="4">The sequence shown here is derived from an EMBL/GenBank/DDBJ whole genome shotgun (WGS) entry which is preliminary data.</text>
</comment>
<protein>
    <recommendedName>
        <fullName evidence="3">Molybdopterin synthase sulfur carrier subunit</fullName>
    </recommendedName>
</protein>
<gene>
    <name evidence="4" type="ORF">DFR28_10186</name>
</gene>
<evidence type="ECO:0000256" key="1">
    <source>
        <dbReference type="ARBA" id="ARBA00022741"/>
    </source>
</evidence>
<sequence>MIKVLFFAHLREMAGTNSVEVPLGDMALASDLLTGLKGYVPDALLNELQDQSAMVSINHRYAGWQGQLEEGAEVGILPPVSGG</sequence>
<dbReference type="RefSeq" id="WP_113952332.1">
    <property type="nucleotide sequence ID" value="NZ_QNRT01000001.1"/>
</dbReference>
<dbReference type="InterPro" id="IPR012675">
    <property type="entry name" value="Beta-grasp_dom_sf"/>
</dbReference>
<dbReference type="FunCoup" id="A0A395JM33">
    <property type="interactions" value="113"/>
</dbReference>
<accession>A0A395JM33</accession>
<proteinExistence type="inferred from homology"/>
<dbReference type="PANTHER" id="PTHR33359:SF1">
    <property type="entry name" value="MOLYBDOPTERIN SYNTHASE SULFUR CARRIER SUBUNIT"/>
    <property type="match status" value="1"/>
</dbReference>
<dbReference type="PANTHER" id="PTHR33359">
    <property type="entry name" value="MOLYBDOPTERIN SYNTHASE SULFUR CARRIER SUBUNIT"/>
    <property type="match status" value="1"/>
</dbReference>
<dbReference type="AlphaFoldDB" id="A0A395JM33"/>
<name>A0A395JM33_9GAMM</name>
<dbReference type="GO" id="GO:0006777">
    <property type="term" value="P:Mo-molybdopterin cofactor biosynthetic process"/>
    <property type="evidence" value="ECO:0007669"/>
    <property type="project" value="InterPro"/>
</dbReference>
<dbReference type="OrthoDB" id="9801945at2"/>
<evidence type="ECO:0000256" key="3">
    <source>
        <dbReference type="ARBA" id="ARBA00024247"/>
    </source>
</evidence>
<comment type="similarity">
    <text evidence="2">Belongs to the MoaD family.</text>
</comment>
<dbReference type="SUPFAM" id="SSF54285">
    <property type="entry name" value="MoaD/ThiS"/>
    <property type="match status" value="1"/>
</dbReference>